<evidence type="ECO:0000313" key="1">
    <source>
        <dbReference type="EMBL" id="CBY35210.1"/>
    </source>
</evidence>
<dbReference type="PANTHER" id="PTHR44177">
    <property type="entry name" value="TETRATRICOPEPTIDE REPEAT PROTEIN 8"/>
    <property type="match status" value="1"/>
</dbReference>
<dbReference type="GO" id="GO:0036064">
    <property type="term" value="C:ciliary basal body"/>
    <property type="evidence" value="ECO:0007669"/>
    <property type="project" value="TreeGrafter"/>
</dbReference>
<reference evidence="1" key="1">
    <citation type="journal article" date="2010" name="Science">
        <title>Plasticity of animal genome architecture unmasked by rapid evolution of a pelagic tunicate.</title>
        <authorList>
            <person name="Denoeud F."/>
            <person name="Henriet S."/>
            <person name="Mungpakdee S."/>
            <person name="Aury J.M."/>
            <person name="Da Silva C."/>
            <person name="Brinkmann H."/>
            <person name="Mikhaleva J."/>
            <person name="Olsen L.C."/>
            <person name="Jubin C."/>
            <person name="Canestro C."/>
            <person name="Bouquet J.M."/>
            <person name="Danks G."/>
            <person name="Poulain J."/>
            <person name="Campsteijn C."/>
            <person name="Adamski M."/>
            <person name="Cross I."/>
            <person name="Yadetie F."/>
            <person name="Muffato M."/>
            <person name="Louis A."/>
            <person name="Butcher S."/>
            <person name="Tsagkogeorga G."/>
            <person name="Konrad A."/>
            <person name="Singh S."/>
            <person name="Jensen M.F."/>
            <person name="Cong E.H."/>
            <person name="Eikeseth-Otteraa H."/>
            <person name="Noel B."/>
            <person name="Anthouard V."/>
            <person name="Porcel B.M."/>
            <person name="Kachouri-Lafond R."/>
            <person name="Nishino A."/>
            <person name="Ugolini M."/>
            <person name="Chourrout P."/>
            <person name="Nishida H."/>
            <person name="Aasland R."/>
            <person name="Huzurbazar S."/>
            <person name="Westhof E."/>
            <person name="Delsuc F."/>
            <person name="Lehrach H."/>
            <person name="Reinhardt R."/>
            <person name="Weissenbach J."/>
            <person name="Roy S.W."/>
            <person name="Artiguenave F."/>
            <person name="Postlethwait J.H."/>
            <person name="Manak J.R."/>
            <person name="Thompson E.M."/>
            <person name="Jaillon O."/>
            <person name="Du Pasquier L."/>
            <person name="Boudinot P."/>
            <person name="Liberles D.A."/>
            <person name="Volff J.N."/>
            <person name="Philippe H."/>
            <person name="Lenhard B."/>
            <person name="Roest Crollius H."/>
            <person name="Wincker P."/>
            <person name="Chourrout D."/>
        </authorList>
    </citation>
    <scope>NUCLEOTIDE SEQUENCE [LARGE SCALE GENOMIC DNA]</scope>
</reference>
<dbReference type="Gene3D" id="1.25.40.10">
    <property type="entry name" value="Tetratricopeptide repeat domain"/>
    <property type="match status" value="1"/>
</dbReference>
<protein>
    <submittedName>
        <fullName evidence="1">Uncharacterized protein</fullName>
    </submittedName>
</protein>
<name>E4YI99_OIKDI</name>
<sequence length="102" mass="11365">MSRKAEEHAKAYSSRTIDSAGALLLSAVYRKLDQPTAACEALKTGLERCPGSLDIMSTQARLEQARQNHEKGDEIYSEILKHDPVNQEALCVLVKVKKSFEF</sequence>
<dbReference type="EMBL" id="FN654600">
    <property type="protein sequence ID" value="CBY35210.1"/>
    <property type="molecule type" value="Genomic_DNA"/>
</dbReference>
<dbReference type="AlphaFoldDB" id="E4YI99"/>
<dbReference type="InterPro" id="IPR011990">
    <property type="entry name" value="TPR-like_helical_dom_sf"/>
</dbReference>
<dbReference type="InterPro" id="IPR028796">
    <property type="entry name" value="BBS8"/>
</dbReference>
<gene>
    <name evidence="1" type="ORF">GSOID_T00027015001</name>
</gene>
<dbReference type="GO" id="GO:0097730">
    <property type="term" value="C:non-motile cilium"/>
    <property type="evidence" value="ECO:0007669"/>
    <property type="project" value="TreeGrafter"/>
</dbReference>
<dbReference type="GO" id="GO:0034464">
    <property type="term" value="C:BBSome"/>
    <property type="evidence" value="ECO:0007669"/>
    <property type="project" value="InterPro"/>
</dbReference>
<organism evidence="1">
    <name type="scientific">Oikopleura dioica</name>
    <name type="common">Tunicate</name>
    <dbReference type="NCBI Taxonomy" id="34765"/>
    <lineage>
        <taxon>Eukaryota</taxon>
        <taxon>Metazoa</taxon>
        <taxon>Chordata</taxon>
        <taxon>Tunicata</taxon>
        <taxon>Appendicularia</taxon>
        <taxon>Copelata</taxon>
        <taxon>Oikopleuridae</taxon>
        <taxon>Oikopleura</taxon>
    </lineage>
</organism>
<accession>E4YI99</accession>
<dbReference type="GO" id="GO:1905515">
    <property type="term" value="P:non-motile cilium assembly"/>
    <property type="evidence" value="ECO:0007669"/>
    <property type="project" value="InterPro"/>
</dbReference>
<dbReference type="Proteomes" id="UP000011014">
    <property type="component" value="Unassembled WGS sequence"/>
</dbReference>
<dbReference type="SUPFAM" id="SSF48452">
    <property type="entry name" value="TPR-like"/>
    <property type="match status" value="1"/>
</dbReference>
<proteinExistence type="predicted"/>
<dbReference type="PANTHER" id="PTHR44177:SF1">
    <property type="entry name" value="TETRATRICOPEPTIDE REPEAT PROTEIN 8"/>
    <property type="match status" value="1"/>
</dbReference>